<reference evidence="1 2" key="1">
    <citation type="journal article" date="2018" name="Front. Plant Sci.">
        <title>Red Clover (Trifolium pratense) and Zigzag Clover (T. medium) - A Picture of Genomic Similarities and Differences.</title>
        <authorList>
            <person name="Dluhosova J."/>
            <person name="Istvanek J."/>
            <person name="Nedelnik J."/>
            <person name="Repkova J."/>
        </authorList>
    </citation>
    <scope>NUCLEOTIDE SEQUENCE [LARGE SCALE GENOMIC DNA]</scope>
    <source>
        <strain evidence="2">cv. 10/8</strain>
        <tissue evidence="1">Leaf</tissue>
    </source>
</reference>
<dbReference type="AlphaFoldDB" id="A0A392QQT1"/>
<keyword evidence="2" id="KW-1185">Reference proteome</keyword>
<comment type="caution">
    <text evidence="1">The sequence shown here is derived from an EMBL/GenBank/DDBJ whole genome shotgun (WGS) entry which is preliminary data.</text>
</comment>
<protein>
    <submittedName>
        <fullName evidence="1">E3 ubiquitin-protein ligase RING1-like</fullName>
    </submittedName>
</protein>
<evidence type="ECO:0000313" key="2">
    <source>
        <dbReference type="Proteomes" id="UP000265520"/>
    </source>
</evidence>
<evidence type="ECO:0000313" key="1">
    <source>
        <dbReference type="EMBL" id="MCI25645.1"/>
    </source>
</evidence>
<proteinExistence type="predicted"/>
<organism evidence="1 2">
    <name type="scientific">Trifolium medium</name>
    <dbReference type="NCBI Taxonomy" id="97028"/>
    <lineage>
        <taxon>Eukaryota</taxon>
        <taxon>Viridiplantae</taxon>
        <taxon>Streptophyta</taxon>
        <taxon>Embryophyta</taxon>
        <taxon>Tracheophyta</taxon>
        <taxon>Spermatophyta</taxon>
        <taxon>Magnoliopsida</taxon>
        <taxon>eudicotyledons</taxon>
        <taxon>Gunneridae</taxon>
        <taxon>Pentapetalae</taxon>
        <taxon>rosids</taxon>
        <taxon>fabids</taxon>
        <taxon>Fabales</taxon>
        <taxon>Fabaceae</taxon>
        <taxon>Papilionoideae</taxon>
        <taxon>50 kb inversion clade</taxon>
        <taxon>NPAAA clade</taxon>
        <taxon>Hologalegina</taxon>
        <taxon>IRL clade</taxon>
        <taxon>Trifolieae</taxon>
        <taxon>Trifolium</taxon>
    </lineage>
</organism>
<feature type="non-terminal residue" evidence="1">
    <location>
        <position position="74"/>
    </location>
</feature>
<dbReference type="EMBL" id="LXQA010148458">
    <property type="protein sequence ID" value="MCI25645.1"/>
    <property type="molecule type" value="Genomic_DNA"/>
</dbReference>
<name>A0A392QQT1_9FABA</name>
<sequence length="74" mass="8243">MSEFLLGSGFDRLLEQLSQIEINGISRFEHPPASKAAVDSLPTIEIDNTHLEMEPHCAVCMEAFELATVVREMP</sequence>
<dbReference type="Proteomes" id="UP000265520">
    <property type="component" value="Unassembled WGS sequence"/>
</dbReference>
<accession>A0A392QQT1</accession>